<feature type="transmembrane region" description="Helical" evidence="5">
    <location>
        <begin position="378"/>
        <end position="401"/>
    </location>
</feature>
<keyword evidence="8" id="KW-1185">Reference proteome</keyword>
<dbReference type="Proteomes" id="UP000691718">
    <property type="component" value="Unassembled WGS sequence"/>
</dbReference>
<evidence type="ECO:0000256" key="4">
    <source>
        <dbReference type="ARBA" id="ARBA00023136"/>
    </source>
</evidence>
<comment type="subcellular location">
    <subcellularLocation>
        <location evidence="1">Membrane</location>
        <topology evidence="1">Multi-pass membrane protein</topology>
    </subcellularLocation>
</comment>
<comment type="caution">
    <text evidence="7">The sequence shown here is derived from an EMBL/GenBank/DDBJ whole genome shotgun (WGS) entry which is preliminary data.</text>
</comment>
<reference evidence="7" key="1">
    <citation type="submission" date="2021-04" db="EMBL/GenBank/DDBJ databases">
        <authorList>
            <person name="Tunstrom K."/>
        </authorList>
    </citation>
    <scope>NUCLEOTIDE SEQUENCE</scope>
</reference>
<dbReference type="AlphaFoldDB" id="A0A8S3YF20"/>
<feature type="transmembrane region" description="Helical" evidence="5">
    <location>
        <begin position="122"/>
        <end position="141"/>
    </location>
</feature>
<evidence type="ECO:0000256" key="2">
    <source>
        <dbReference type="ARBA" id="ARBA00022692"/>
    </source>
</evidence>
<dbReference type="InterPro" id="IPR005828">
    <property type="entry name" value="MFS_sugar_transport-like"/>
</dbReference>
<dbReference type="InterPro" id="IPR020846">
    <property type="entry name" value="MFS_dom"/>
</dbReference>
<dbReference type="GO" id="GO:0016020">
    <property type="term" value="C:membrane"/>
    <property type="evidence" value="ECO:0007669"/>
    <property type="project" value="UniProtKB-SubCell"/>
</dbReference>
<feature type="transmembrane region" description="Helical" evidence="5">
    <location>
        <begin position="325"/>
        <end position="346"/>
    </location>
</feature>
<keyword evidence="4 5" id="KW-0472">Membrane</keyword>
<feature type="transmembrane region" description="Helical" evidence="5">
    <location>
        <begin position="438"/>
        <end position="461"/>
    </location>
</feature>
<dbReference type="EMBL" id="CAJQZP010001656">
    <property type="protein sequence ID" value="CAG5058170.1"/>
    <property type="molecule type" value="Genomic_DNA"/>
</dbReference>
<keyword evidence="2 5" id="KW-0812">Transmembrane</keyword>
<sequence>MTASNPPEEKTVDLEDILSKFSISGRYHLQIAALAILVFASNSIYCSNYIFVAEEINYRCTKYSIGDNSSGDCIEWVYDKPDSFVAEFQLANQEWKRTFVGTVHSFGNMVGLFIVGPMSDRFGRTTMLIVTGVLGGVFGLARSFSPWYWLYVAFEFLEASLGDLCSPAYILITEVVSTIHRIKFILLCSVGYTFGGFIISFLAWLIPYWRTLLQVLYAPAIFFFLYKYALDESPRWLLIKGQNDKAVKILENAANKNKLQIDKKSLEKLSCQNNKETEFLNIIKRTFKSKQLRIRFFVCLVWWTTSTFVNYGLTINSVSLQGNKYINYALLSSVDIPGIFIIGYILLNFKRKLPLVCCFFVAALLCISQPLVSSDLPALSTFLYMTGKMMSSFYFSITYLYTSELFPTYTRNSMHAICSSLGRIGSIISPQTPLLTRYWFGLPSLIFGLTSLFAGLVTFLVPDISNDALPDTIREAEELGKTKSIDLKR</sequence>
<gene>
    <name evidence="7" type="ORF">PAPOLLO_LOCUS27445</name>
</gene>
<keyword evidence="3 5" id="KW-1133">Transmembrane helix</keyword>
<dbReference type="GO" id="GO:0022857">
    <property type="term" value="F:transmembrane transporter activity"/>
    <property type="evidence" value="ECO:0007669"/>
    <property type="project" value="InterPro"/>
</dbReference>
<protein>
    <submittedName>
        <fullName evidence="7">(apollo) hypothetical protein</fullName>
    </submittedName>
</protein>
<name>A0A8S3YF20_PARAO</name>
<organism evidence="7 8">
    <name type="scientific">Parnassius apollo</name>
    <name type="common">Apollo butterfly</name>
    <name type="synonym">Papilio apollo</name>
    <dbReference type="NCBI Taxonomy" id="110799"/>
    <lineage>
        <taxon>Eukaryota</taxon>
        <taxon>Metazoa</taxon>
        <taxon>Ecdysozoa</taxon>
        <taxon>Arthropoda</taxon>
        <taxon>Hexapoda</taxon>
        <taxon>Insecta</taxon>
        <taxon>Pterygota</taxon>
        <taxon>Neoptera</taxon>
        <taxon>Endopterygota</taxon>
        <taxon>Lepidoptera</taxon>
        <taxon>Glossata</taxon>
        <taxon>Ditrysia</taxon>
        <taxon>Papilionoidea</taxon>
        <taxon>Papilionidae</taxon>
        <taxon>Parnassiinae</taxon>
        <taxon>Parnassini</taxon>
        <taxon>Parnassius</taxon>
        <taxon>Parnassius</taxon>
    </lineage>
</organism>
<evidence type="ECO:0000256" key="1">
    <source>
        <dbReference type="ARBA" id="ARBA00004141"/>
    </source>
</evidence>
<evidence type="ECO:0000313" key="8">
    <source>
        <dbReference type="Proteomes" id="UP000691718"/>
    </source>
</evidence>
<dbReference type="PANTHER" id="PTHR24064">
    <property type="entry name" value="SOLUTE CARRIER FAMILY 22 MEMBER"/>
    <property type="match status" value="1"/>
</dbReference>
<evidence type="ECO:0000256" key="5">
    <source>
        <dbReference type="SAM" id="Phobius"/>
    </source>
</evidence>
<dbReference type="PROSITE" id="PS50850">
    <property type="entry name" value="MFS"/>
    <property type="match status" value="1"/>
</dbReference>
<dbReference type="Pfam" id="PF00083">
    <property type="entry name" value="Sugar_tr"/>
    <property type="match status" value="1"/>
</dbReference>
<feature type="transmembrane region" description="Helical" evidence="5">
    <location>
        <begin position="27"/>
        <end position="52"/>
    </location>
</feature>
<feature type="transmembrane region" description="Helical" evidence="5">
    <location>
        <begin position="294"/>
        <end position="313"/>
    </location>
</feature>
<evidence type="ECO:0000259" key="6">
    <source>
        <dbReference type="PROSITE" id="PS50850"/>
    </source>
</evidence>
<proteinExistence type="predicted"/>
<dbReference type="OrthoDB" id="2261376at2759"/>
<accession>A0A8S3YF20</accession>
<feature type="domain" description="Major facilitator superfamily (MFS) profile" evidence="6">
    <location>
        <begin position="28"/>
        <end position="466"/>
    </location>
</feature>
<evidence type="ECO:0000256" key="3">
    <source>
        <dbReference type="ARBA" id="ARBA00022989"/>
    </source>
</evidence>
<feature type="transmembrane region" description="Helical" evidence="5">
    <location>
        <begin position="353"/>
        <end position="372"/>
    </location>
</feature>
<evidence type="ECO:0000313" key="7">
    <source>
        <dbReference type="EMBL" id="CAG5058170.1"/>
    </source>
</evidence>
<feature type="transmembrane region" description="Helical" evidence="5">
    <location>
        <begin position="184"/>
        <end position="206"/>
    </location>
</feature>
<feature type="transmembrane region" description="Helical" evidence="5">
    <location>
        <begin position="212"/>
        <end position="230"/>
    </location>
</feature>